<dbReference type="InterPro" id="IPR033985">
    <property type="entry name" value="SusD-like_N"/>
</dbReference>
<organism evidence="9 10">
    <name type="scientific">Marinifilum flexuosum</name>
    <dbReference type="NCBI Taxonomy" id="1117708"/>
    <lineage>
        <taxon>Bacteria</taxon>
        <taxon>Pseudomonadati</taxon>
        <taxon>Bacteroidota</taxon>
        <taxon>Bacteroidia</taxon>
        <taxon>Marinilabiliales</taxon>
        <taxon>Marinifilaceae</taxon>
    </lineage>
</organism>
<feature type="signal peptide" evidence="6">
    <location>
        <begin position="1"/>
        <end position="19"/>
    </location>
</feature>
<dbReference type="PROSITE" id="PS51257">
    <property type="entry name" value="PROKAR_LIPOPROTEIN"/>
    <property type="match status" value="1"/>
</dbReference>
<comment type="caution">
    <text evidence="9">The sequence shown here is derived from an EMBL/GenBank/DDBJ whole genome shotgun (WGS) entry which is preliminary data.</text>
</comment>
<evidence type="ECO:0000313" key="9">
    <source>
        <dbReference type="EMBL" id="RKE04109.1"/>
    </source>
</evidence>
<evidence type="ECO:0000259" key="8">
    <source>
        <dbReference type="Pfam" id="PF14322"/>
    </source>
</evidence>
<keyword evidence="4" id="KW-0472">Membrane</keyword>
<gene>
    <name evidence="9" type="ORF">BXY64_1123</name>
</gene>
<proteinExistence type="inferred from homology"/>
<evidence type="ECO:0000256" key="3">
    <source>
        <dbReference type="ARBA" id="ARBA00022729"/>
    </source>
</evidence>
<evidence type="ECO:0000256" key="1">
    <source>
        <dbReference type="ARBA" id="ARBA00004442"/>
    </source>
</evidence>
<dbReference type="OrthoDB" id="617686at2"/>
<keyword evidence="10" id="KW-1185">Reference proteome</keyword>
<protein>
    <submittedName>
        <fullName evidence="9">Putative outer membrane starch-binding protein</fullName>
    </submittedName>
</protein>
<sequence length="511" mass="58436">MKKLIYILIACVLIGFSSCDDDFMETKSPDKLTSDNFWRNANDAEAGMASAYSHLECATDYWGFAEVKFPVELYPSDLVRIGGDAYNYEDWLAIYNFNVNSANTQISSYWDIHYRGINFTNQVLENLMEMTEEQIDAAKKNELISEAHFLRGYYHFKLLLAWEKIVLRDKYPKSIPETHKALSERSACWDFIITDFEEATKNLPSSYDAQNVGRATKWAAFAYLGKANLFRAGEDSANATEYYKAAKAALAEVVGSNNYSLAPNFISMFNGTNQNSSESVFELQLSNNTDNGAWFKFPHHRWLKPKGLGGWDEIAGSDFLLSEFKKEGKVASDGRYDHRLYETLFFDDEYFNDSNNPRVYGYTFKDWWDYTSTAYDYTGFRKYLPASYDDLRAKSHGNNMPLMRYADVLLMYAEVLNELGETSTAIPHINNVRAIHGELPAMTGSDKAAVRAQIEHERICEFAMEGSRFHDLRRWGKLNETMAANGRTGVTDDSHFFPIPESEVNSNNEIE</sequence>
<evidence type="ECO:0000256" key="6">
    <source>
        <dbReference type="SAM" id="SignalP"/>
    </source>
</evidence>
<comment type="subcellular location">
    <subcellularLocation>
        <location evidence="1">Cell outer membrane</location>
    </subcellularLocation>
</comment>
<feature type="chain" id="PRO_5019099635" evidence="6">
    <location>
        <begin position="20"/>
        <end position="511"/>
    </location>
</feature>
<reference evidence="9 10" key="1">
    <citation type="submission" date="2018-09" db="EMBL/GenBank/DDBJ databases">
        <title>Genomic Encyclopedia of Archaeal and Bacterial Type Strains, Phase II (KMG-II): from individual species to whole genera.</title>
        <authorList>
            <person name="Goeker M."/>
        </authorList>
    </citation>
    <scope>NUCLEOTIDE SEQUENCE [LARGE SCALE GENOMIC DNA]</scope>
    <source>
        <strain evidence="9 10">DSM 21950</strain>
    </source>
</reference>
<dbReference type="RefSeq" id="WP_120238913.1">
    <property type="nucleotide sequence ID" value="NZ_RAPQ01000008.1"/>
</dbReference>
<dbReference type="EMBL" id="RAPQ01000008">
    <property type="protein sequence ID" value="RKE04109.1"/>
    <property type="molecule type" value="Genomic_DNA"/>
</dbReference>
<dbReference type="GO" id="GO:0009279">
    <property type="term" value="C:cell outer membrane"/>
    <property type="evidence" value="ECO:0007669"/>
    <property type="project" value="UniProtKB-SubCell"/>
</dbReference>
<comment type="similarity">
    <text evidence="2">Belongs to the SusD family.</text>
</comment>
<evidence type="ECO:0000256" key="2">
    <source>
        <dbReference type="ARBA" id="ARBA00006275"/>
    </source>
</evidence>
<dbReference type="Proteomes" id="UP000284531">
    <property type="component" value="Unassembled WGS sequence"/>
</dbReference>
<evidence type="ECO:0000259" key="7">
    <source>
        <dbReference type="Pfam" id="PF07980"/>
    </source>
</evidence>
<evidence type="ECO:0000313" key="10">
    <source>
        <dbReference type="Proteomes" id="UP000284531"/>
    </source>
</evidence>
<dbReference type="SUPFAM" id="SSF48452">
    <property type="entry name" value="TPR-like"/>
    <property type="match status" value="1"/>
</dbReference>
<name>A0A419X946_9BACT</name>
<evidence type="ECO:0000256" key="4">
    <source>
        <dbReference type="ARBA" id="ARBA00023136"/>
    </source>
</evidence>
<dbReference type="InterPro" id="IPR011990">
    <property type="entry name" value="TPR-like_helical_dom_sf"/>
</dbReference>
<feature type="domain" description="RagB/SusD" evidence="7">
    <location>
        <begin position="278"/>
        <end position="504"/>
    </location>
</feature>
<dbReference type="Gene3D" id="1.25.40.390">
    <property type="match status" value="1"/>
</dbReference>
<accession>A0A419X946</accession>
<dbReference type="InterPro" id="IPR012944">
    <property type="entry name" value="SusD_RagB_dom"/>
</dbReference>
<keyword evidence="3 6" id="KW-0732">Signal</keyword>
<evidence type="ECO:0000256" key="5">
    <source>
        <dbReference type="ARBA" id="ARBA00023237"/>
    </source>
</evidence>
<dbReference type="AlphaFoldDB" id="A0A419X946"/>
<feature type="domain" description="SusD-like N-terminal" evidence="8">
    <location>
        <begin position="91"/>
        <end position="227"/>
    </location>
</feature>
<dbReference type="Pfam" id="PF14322">
    <property type="entry name" value="SusD-like_3"/>
    <property type="match status" value="1"/>
</dbReference>
<dbReference type="Pfam" id="PF07980">
    <property type="entry name" value="SusD_RagB"/>
    <property type="match status" value="1"/>
</dbReference>
<keyword evidence="5" id="KW-0998">Cell outer membrane</keyword>